<dbReference type="GO" id="GO:0016779">
    <property type="term" value="F:nucleotidyltransferase activity"/>
    <property type="evidence" value="ECO:0007669"/>
    <property type="project" value="UniProtKB-KW"/>
</dbReference>
<evidence type="ECO:0000256" key="7">
    <source>
        <dbReference type="ARBA" id="ARBA00022840"/>
    </source>
</evidence>
<evidence type="ECO:0000256" key="5">
    <source>
        <dbReference type="ARBA" id="ARBA00022723"/>
    </source>
</evidence>
<comment type="cofactor">
    <cofactor evidence="1">
        <name>Mg(2+)</name>
        <dbReference type="ChEBI" id="CHEBI:18420"/>
    </cofactor>
</comment>
<dbReference type="Proteomes" id="UP000019335">
    <property type="component" value="Unassembled WGS sequence"/>
</dbReference>
<evidence type="ECO:0000256" key="8">
    <source>
        <dbReference type="ARBA" id="ARBA00022842"/>
    </source>
</evidence>
<sequence length="80" mass="9840">MDFFDPDFIPNGSDNGGRYTYVKQPEICKWNLEKFAEALSLLLPLDRSLPLLSSLYDDERRRSWWRSFSRRWRRRRRISR</sequence>
<dbReference type="PANTHER" id="PTHR12153:SF15">
    <property type="entry name" value="PROTEIN ADENYLYLTRANSFERASE SELO, MITOCHONDRIAL"/>
    <property type="match status" value="1"/>
</dbReference>
<keyword evidence="8" id="KW-0460">Magnesium</keyword>
<name>W7TMU2_9STRA</name>
<dbReference type="Pfam" id="PF02696">
    <property type="entry name" value="SelO"/>
    <property type="match status" value="1"/>
</dbReference>
<evidence type="ECO:0000313" key="11">
    <source>
        <dbReference type="Proteomes" id="UP000019335"/>
    </source>
</evidence>
<evidence type="ECO:0000256" key="3">
    <source>
        <dbReference type="ARBA" id="ARBA00022679"/>
    </source>
</evidence>
<dbReference type="InterPro" id="IPR003846">
    <property type="entry name" value="SelO"/>
</dbReference>
<evidence type="ECO:0000256" key="2">
    <source>
        <dbReference type="ARBA" id="ARBA00009747"/>
    </source>
</evidence>
<evidence type="ECO:0000313" key="10">
    <source>
        <dbReference type="EMBL" id="EWM22014.1"/>
    </source>
</evidence>
<keyword evidence="6" id="KW-0547">Nucleotide-binding</keyword>
<dbReference type="AlphaFoldDB" id="W7TMU2"/>
<dbReference type="PANTHER" id="PTHR12153">
    <property type="entry name" value="SELENOPROTEIN O"/>
    <property type="match status" value="1"/>
</dbReference>
<comment type="caution">
    <text evidence="10">The sequence shown here is derived from an EMBL/GenBank/DDBJ whole genome shotgun (WGS) entry which is preliminary data.</text>
</comment>
<accession>W7TMU2</accession>
<keyword evidence="5" id="KW-0479">Metal-binding</keyword>
<evidence type="ECO:0000256" key="4">
    <source>
        <dbReference type="ARBA" id="ARBA00022695"/>
    </source>
</evidence>
<dbReference type="EMBL" id="AZIL01002292">
    <property type="protein sequence ID" value="EWM22014.1"/>
    <property type="molecule type" value="Genomic_DNA"/>
</dbReference>
<organism evidence="10 11">
    <name type="scientific">Nannochloropsis gaditana</name>
    <dbReference type="NCBI Taxonomy" id="72520"/>
    <lineage>
        <taxon>Eukaryota</taxon>
        <taxon>Sar</taxon>
        <taxon>Stramenopiles</taxon>
        <taxon>Ochrophyta</taxon>
        <taxon>Eustigmatophyceae</taxon>
        <taxon>Eustigmatales</taxon>
        <taxon>Monodopsidaceae</taxon>
        <taxon>Nannochloropsis</taxon>
    </lineage>
</organism>
<evidence type="ECO:0000256" key="6">
    <source>
        <dbReference type="ARBA" id="ARBA00022741"/>
    </source>
</evidence>
<keyword evidence="4" id="KW-0548">Nucleotidyltransferase</keyword>
<reference evidence="10 11" key="1">
    <citation type="journal article" date="2014" name="Mol. Plant">
        <title>Chromosome Scale Genome Assembly and Transcriptome Profiling of Nannochloropsis gaditana in Nitrogen Depletion.</title>
        <authorList>
            <person name="Corteggiani Carpinelli E."/>
            <person name="Telatin A."/>
            <person name="Vitulo N."/>
            <person name="Forcato C."/>
            <person name="D'Angelo M."/>
            <person name="Schiavon R."/>
            <person name="Vezzi A."/>
            <person name="Giacometti G.M."/>
            <person name="Morosinotto T."/>
            <person name="Valle G."/>
        </authorList>
    </citation>
    <scope>NUCLEOTIDE SEQUENCE [LARGE SCALE GENOMIC DNA]</scope>
    <source>
        <strain evidence="10 11">B-31</strain>
    </source>
</reference>
<protein>
    <recommendedName>
        <fullName evidence="9">Selenoprotein O</fullName>
    </recommendedName>
</protein>
<evidence type="ECO:0000256" key="9">
    <source>
        <dbReference type="ARBA" id="ARBA00031547"/>
    </source>
</evidence>
<comment type="similarity">
    <text evidence="2">Belongs to the SELO family.</text>
</comment>
<keyword evidence="11" id="KW-1185">Reference proteome</keyword>
<gene>
    <name evidence="10" type="ORF">Naga_102783g1</name>
</gene>
<keyword evidence="3" id="KW-0808">Transferase</keyword>
<dbReference type="OrthoDB" id="10254721at2759"/>
<evidence type="ECO:0000256" key="1">
    <source>
        <dbReference type="ARBA" id="ARBA00001946"/>
    </source>
</evidence>
<dbReference type="GO" id="GO:0046872">
    <property type="term" value="F:metal ion binding"/>
    <property type="evidence" value="ECO:0007669"/>
    <property type="project" value="UniProtKB-KW"/>
</dbReference>
<dbReference type="GO" id="GO:0005524">
    <property type="term" value="F:ATP binding"/>
    <property type="evidence" value="ECO:0007669"/>
    <property type="project" value="UniProtKB-KW"/>
</dbReference>
<proteinExistence type="inferred from homology"/>
<keyword evidence="7" id="KW-0067">ATP-binding</keyword>